<evidence type="ECO:0000256" key="1">
    <source>
        <dbReference type="SAM" id="Phobius"/>
    </source>
</evidence>
<proteinExistence type="predicted"/>
<comment type="caution">
    <text evidence="2">The sequence shown here is derived from an EMBL/GenBank/DDBJ whole genome shotgun (WGS) entry which is preliminary data.</text>
</comment>
<dbReference type="EMBL" id="DTEN01000139">
    <property type="protein sequence ID" value="HGI74737.1"/>
    <property type="molecule type" value="Genomic_DNA"/>
</dbReference>
<feature type="transmembrane region" description="Helical" evidence="1">
    <location>
        <begin position="51"/>
        <end position="76"/>
    </location>
</feature>
<keyword evidence="1" id="KW-0472">Membrane</keyword>
<name>A0A7V3YLA3_9BACT</name>
<keyword evidence="1" id="KW-0812">Transmembrane</keyword>
<keyword evidence="1" id="KW-1133">Transmembrane helix</keyword>
<gene>
    <name evidence="2" type="primary">amaP</name>
    <name evidence="2" type="ORF">ENU96_03540</name>
</gene>
<accession>A0A7V3YLA3</accession>
<reference evidence="2" key="1">
    <citation type="journal article" date="2020" name="mSystems">
        <title>Genome- and Community-Level Interaction Insights into Carbon Utilization and Element Cycling Functions of Hydrothermarchaeota in Hydrothermal Sediment.</title>
        <authorList>
            <person name="Zhou Z."/>
            <person name="Liu Y."/>
            <person name="Xu W."/>
            <person name="Pan J."/>
            <person name="Luo Z.H."/>
            <person name="Li M."/>
        </authorList>
    </citation>
    <scope>NUCLEOTIDE SEQUENCE [LARGE SCALE GENOMIC DNA]</scope>
    <source>
        <strain evidence="2">SpSt-716</strain>
    </source>
</reference>
<dbReference type="AlphaFoldDB" id="A0A7V3YLA3"/>
<feature type="transmembrane region" description="Helical" evidence="1">
    <location>
        <begin position="7"/>
        <end position="31"/>
    </location>
</feature>
<sequence length="179" mass="19908">MHLWGKIVLGVVGILLLLFAVGVGVFFFNIVPLLALQEWMVNFHTLLHFSFLTRALSVVGIVLLVAGAVALLRLLVPRGGRFLTYRTEDGEIRVSFDSLEALAREALQGFQEIVSVIPRVEKVGKEACMVLHLVVRTDASIPELSNLVQTKVRERVERQTGIVLKNVRLLVDLKAQETV</sequence>
<dbReference type="NCBIfam" id="NF033218">
    <property type="entry name" value="anchor_AmaP"/>
    <property type="match status" value="1"/>
</dbReference>
<protein>
    <submittedName>
        <fullName evidence="2">Alkaline shock response membrane anchor protein AmaP</fullName>
    </submittedName>
</protein>
<organism evidence="2">
    <name type="scientific">Candidatus Caldatribacterium californiense</name>
    <dbReference type="NCBI Taxonomy" id="1454726"/>
    <lineage>
        <taxon>Bacteria</taxon>
        <taxon>Pseudomonadati</taxon>
        <taxon>Atribacterota</taxon>
        <taxon>Atribacteria</taxon>
        <taxon>Atribacterales</taxon>
        <taxon>Candidatus Caldatribacteriaceae</taxon>
        <taxon>Candidatus Caldatribacterium</taxon>
    </lineage>
</organism>
<evidence type="ECO:0000313" key="2">
    <source>
        <dbReference type="EMBL" id="HGI74737.1"/>
    </source>
</evidence>